<evidence type="ECO:0000256" key="2">
    <source>
        <dbReference type="ARBA" id="ARBA00022630"/>
    </source>
</evidence>
<evidence type="ECO:0000256" key="1">
    <source>
        <dbReference type="ARBA" id="ARBA00009183"/>
    </source>
</evidence>
<dbReference type="GO" id="GO:0050661">
    <property type="term" value="F:NADP binding"/>
    <property type="evidence" value="ECO:0007669"/>
    <property type="project" value="InterPro"/>
</dbReference>
<dbReference type="EMBL" id="PQIB02000009">
    <property type="protein sequence ID" value="RLM99107.1"/>
    <property type="molecule type" value="Genomic_DNA"/>
</dbReference>
<evidence type="ECO:0000313" key="6">
    <source>
        <dbReference type="EMBL" id="RLM99107.1"/>
    </source>
</evidence>
<dbReference type="AlphaFoldDB" id="A0A3L6R9F9"/>
<evidence type="ECO:0000256" key="3">
    <source>
        <dbReference type="ARBA" id="ARBA00022827"/>
    </source>
</evidence>
<dbReference type="GO" id="GO:0004499">
    <property type="term" value="F:N,N-dimethylaniline monooxygenase activity"/>
    <property type="evidence" value="ECO:0007669"/>
    <property type="project" value="InterPro"/>
</dbReference>
<name>A0A3L6R9F9_PANMI</name>
<dbReference type="Pfam" id="PF00743">
    <property type="entry name" value="FMO-like"/>
    <property type="match status" value="1"/>
</dbReference>
<accession>A0A3L6R9F9</accession>
<evidence type="ECO:0000313" key="7">
    <source>
        <dbReference type="Proteomes" id="UP000275267"/>
    </source>
</evidence>
<dbReference type="InterPro" id="IPR020946">
    <property type="entry name" value="Flavin_mOase-like"/>
</dbReference>
<dbReference type="InterPro" id="IPR036188">
    <property type="entry name" value="FAD/NAD-bd_sf"/>
</dbReference>
<dbReference type="GO" id="GO:0050660">
    <property type="term" value="F:flavin adenine dinucleotide binding"/>
    <property type="evidence" value="ECO:0007669"/>
    <property type="project" value="InterPro"/>
</dbReference>
<keyword evidence="3 5" id="KW-0274">FAD</keyword>
<keyword evidence="4 5" id="KW-0560">Oxidoreductase</keyword>
<proteinExistence type="inferred from homology"/>
<comment type="similarity">
    <text evidence="1 5">Belongs to the FMO family.</text>
</comment>
<evidence type="ECO:0000256" key="5">
    <source>
        <dbReference type="RuleBase" id="RU361177"/>
    </source>
</evidence>
<gene>
    <name evidence="6" type="ORF">C2845_PM06G24670</name>
</gene>
<sequence>MAAQLKPIDVIMHCAGYLYDFPFLGDDSTITVDDNRVDPLYKHVFPPEVAPQLSFIGLPWKFEYDNCLAEQCGYPPIEEWRKLMYAANAKNKVSRPESYRDDDHLVAEANEDFKKYL</sequence>
<keyword evidence="2 5" id="KW-0285">Flavoprotein</keyword>
<dbReference type="STRING" id="4540.A0A3L6R9F9"/>
<dbReference type="InterPro" id="IPR050346">
    <property type="entry name" value="FMO-like"/>
</dbReference>
<organism evidence="6 7">
    <name type="scientific">Panicum miliaceum</name>
    <name type="common">Proso millet</name>
    <name type="synonym">Broomcorn millet</name>
    <dbReference type="NCBI Taxonomy" id="4540"/>
    <lineage>
        <taxon>Eukaryota</taxon>
        <taxon>Viridiplantae</taxon>
        <taxon>Streptophyta</taxon>
        <taxon>Embryophyta</taxon>
        <taxon>Tracheophyta</taxon>
        <taxon>Spermatophyta</taxon>
        <taxon>Magnoliopsida</taxon>
        <taxon>Liliopsida</taxon>
        <taxon>Poales</taxon>
        <taxon>Poaceae</taxon>
        <taxon>PACMAD clade</taxon>
        <taxon>Panicoideae</taxon>
        <taxon>Panicodae</taxon>
        <taxon>Paniceae</taxon>
        <taxon>Panicinae</taxon>
        <taxon>Panicum</taxon>
        <taxon>Panicum sect. Panicum</taxon>
    </lineage>
</organism>
<protein>
    <recommendedName>
        <fullName evidence="5">Flavin-containing monooxygenase</fullName>
        <ecNumber evidence="5">1.-.-.-</ecNumber>
    </recommendedName>
</protein>
<keyword evidence="7" id="KW-1185">Reference proteome</keyword>
<dbReference type="Gene3D" id="3.50.50.60">
    <property type="entry name" value="FAD/NAD(P)-binding domain"/>
    <property type="match status" value="1"/>
</dbReference>
<keyword evidence="5 6" id="KW-0503">Monooxygenase</keyword>
<comment type="caution">
    <text evidence="6">The sequence shown here is derived from an EMBL/GenBank/DDBJ whole genome shotgun (WGS) entry which is preliminary data.</text>
</comment>
<reference evidence="7" key="1">
    <citation type="journal article" date="2019" name="Nat. Commun.">
        <title>The genome of broomcorn millet.</title>
        <authorList>
            <person name="Zou C."/>
            <person name="Miki D."/>
            <person name="Li D."/>
            <person name="Tang Q."/>
            <person name="Xiao L."/>
            <person name="Rajput S."/>
            <person name="Deng P."/>
            <person name="Jia W."/>
            <person name="Huang R."/>
            <person name="Zhang M."/>
            <person name="Sun Y."/>
            <person name="Hu J."/>
            <person name="Fu X."/>
            <person name="Schnable P.S."/>
            <person name="Li F."/>
            <person name="Zhang H."/>
            <person name="Feng B."/>
            <person name="Zhu X."/>
            <person name="Liu R."/>
            <person name="Schnable J.C."/>
            <person name="Zhu J.-K."/>
            <person name="Zhang H."/>
        </authorList>
    </citation>
    <scope>NUCLEOTIDE SEQUENCE [LARGE SCALE GENOMIC DNA]</scope>
</reference>
<comment type="cofactor">
    <cofactor evidence="5">
        <name>FAD</name>
        <dbReference type="ChEBI" id="CHEBI:57692"/>
    </cofactor>
</comment>
<dbReference type="PANTHER" id="PTHR23023">
    <property type="entry name" value="DIMETHYLANILINE MONOOXYGENASE"/>
    <property type="match status" value="1"/>
</dbReference>
<dbReference type="OrthoDB" id="672627at2759"/>
<evidence type="ECO:0000256" key="4">
    <source>
        <dbReference type="ARBA" id="ARBA00023002"/>
    </source>
</evidence>
<dbReference type="Proteomes" id="UP000275267">
    <property type="component" value="Unassembled WGS sequence"/>
</dbReference>
<dbReference type="EC" id="1.-.-.-" evidence="5"/>